<dbReference type="InterPro" id="IPR013784">
    <property type="entry name" value="Carb-bd-like_fold"/>
</dbReference>
<dbReference type="GO" id="GO:0045490">
    <property type="term" value="P:pectin catabolic process"/>
    <property type="evidence" value="ECO:0007669"/>
    <property type="project" value="TreeGrafter"/>
</dbReference>
<dbReference type="GO" id="GO:0102210">
    <property type="term" value="F:rhamnogalacturonan endolyase activity"/>
    <property type="evidence" value="ECO:0007669"/>
    <property type="project" value="UniProtKB-EC"/>
</dbReference>
<evidence type="ECO:0000256" key="10">
    <source>
        <dbReference type="ARBA" id="ARBA00023316"/>
    </source>
</evidence>
<dbReference type="AlphaFoldDB" id="A0AAD5VHQ6"/>
<evidence type="ECO:0000259" key="16">
    <source>
        <dbReference type="Pfam" id="PF14686"/>
    </source>
</evidence>
<dbReference type="GO" id="GO:0071555">
    <property type="term" value="P:cell wall organization"/>
    <property type="evidence" value="ECO:0007669"/>
    <property type="project" value="UniProtKB-KW"/>
</dbReference>
<dbReference type="GO" id="GO:0030246">
    <property type="term" value="F:carbohydrate binding"/>
    <property type="evidence" value="ECO:0007669"/>
    <property type="project" value="InterPro"/>
</dbReference>
<keyword evidence="9" id="KW-0119">Carbohydrate metabolism</keyword>
<dbReference type="Proteomes" id="UP001213000">
    <property type="component" value="Unassembled WGS sequence"/>
</dbReference>
<dbReference type="Gene3D" id="2.60.120.260">
    <property type="entry name" value="Galactose-binding domain-like"/>
    <property type="match status" value="1"/>
</dbReference>
<dbReference type="CDD" id="cd10317">
    <property type="entry name" value="RGL4_C"/>
    <property type="match status" value="1"/>
</dbReference>
<feature type="domain" description="Rhamnogalacturonase B N-terminal" evidence="14">
    <location>
        <begin position="81"/>
        <end position="290"/>
    </location>
</feature>
<dbReference type="InterPro" id="IPR015364">
    <property type="entry name" value="RhgB_N"/>
</dbReference>
<dbReference type="Pfam" id="PF09284">
    <property type="entry name" value="RhgB_N"/>
    <property type="match status" value="2"/>
</dbReference>
<feature type="signal peptide" evidence="13">
    <location>
        <begin position="1"/>
        <end position="22"/>
    </location>
</feature>
<evidence type="ECO:0000256" key="2">
    <source>
        <dbReference type="ARBA" id="ARBA00004613"/>
    </source>
</evidence>
<evidence type="ECO:0000256" key="8">
    <source>
        <dbReference type="ARBA" id="ARBA00023239"/>
    </source>
</evidence>
<gene>
    <name evidence="17" type="ORF">NP233_g11704</name>
</gene>
<keyword evidence="18" id="KW-1185">Reference proteome</keyword>
<dbReference type="CDD" id="cd10316">
    <property type="entry name" value="RGL4_M"/>
    <property type="match status" value="1"/>
</dbReference>
<dbReference type="InterPro" id="IPR008979">
    <property type="entry name" value="Galactose-bd-like_sf"/>
</dbReference>
<reference evidence="17" key="1">
    <citation type="submission" date="2022-07" db="EMBL/GenBank/DDBJ databases">
        <title>Genome Sequence of Leucocoprinus birnbaumii.</title>
        <authorList>
            <person name="Buettner E."/>
        </authorList>
    </citation>
    <scope>NUCLEOTIDE SEQUENCE</scope>
    <source>
        <strain evidence="17">VT141</strain>
    </source>
</reference>
<dbReference type="Gene3D" id="2.70.98.10">
    <property type="match status" value="1"/>
</dbReference>
<evidence type="ECO:0000256" key="13">
    <source>
        <dbReference type="SAM" id="SignalP"/>
    </source>
</evidence>
<evidence type="ECO:0000256" key="12">
    <source>
        <dbReference type="SAM" id="MobiDB-lite"/>
    </source>
</evidence>
<evidence type="ECO:0000256" key="6">
    <source>
        <dbReference type="ARBA" id="ARBA00022729"/>
    </source>
</evidence>
<comment type="subcellular location">
    <subcellularLocation>
        <location evidence="2">Secreted</location>
    </subcellularLocation>
</comment>
<name>A0AAD5VHQ6_9AGAR</name>
<evidence type="ECO:0000256" key="4">
    <source>
        <dbReference type="ARBA" id="ARBA00012437"/>
    </source>
</evidence>
<comment type="catalytic activity">
    <reaction evidence="1">
        <text>Endotype eliminative cleavage of L-alpha-rhamnopyranosyl-(1-&gt;4)-alpha-D-galactopyranosyluronic acid bonds of rhamnogalacturonan I domains in ramified hairy regions of pectin leaving L-rhamnopyranose at the reducing end and 4-deoxy-4,5-unsaturated D-galactopyranosyluronic acid at the non-reducing end.</text>
        <dbReference type="EC" id="4.2.2.23"/>
    </reaction>
</comment>
<dbReference type="Pfam" id="PF14686">
    <property type="entry name" value="fn3_3"/>
    <property type="match status" value="1"/>
</dbReference>
<comment type="similarity">
    <text evidence="3">Belongs to the polysaccharide lyase 4 family.</text>
</comment>
<dbReference type="Pfam" id="PF14683">
    <property type="entry name" value="CBM-like"/>
    <property type="match status" value="1"/>
</dbReference>
<keyword evidence="6 13" id="KW-0732">Signal</keyword>
<keyword evidence="8" id="KW-0456">Lyase</keyword>
<protein>
    <recommendedName>
        <fullName evidence="4">rhamnogalacturonan endolyase</fullName>
        <ecNumber evidence="4">4.2.2.23</ecNumber>
    </recommendedName>
</protein>
<dbReference type="PANTHER" id="PTHR36574">
    <property type="entry name" value="RHAMNOGALACTURONATE LYASE-RELATED"/>
    <property type="match status" value="1"/>
</dbReference>
<accession>A0AAD5VHQ6</accession>
<comment type="caution">
    <text evidence="17">The sequence shown here is derived from an EMBL/GenBank/DDBJ whole genome shotgun (WGS) entry which is preliminary data.</text>
</comment>
<evidence type="ECO:0000256" key="3">
    <source>
        <dbReference type="ARBA" id="ARBA00010418"/>
    </source>
</evidence>
<evidence type="ECO:0000256" key="1">
    <source>
        <dbReference type="ARBA" id="ARBA00001324"/>
    </source>
</evidence>
<dbReference type="InterPro" id="IPR011013">
    <property type="entry name" value="Gal_mutarotase_sf_dom"/>
</dbReference>
<dbReference type="InterPro" id="IPR016590">
    <property type="entry name" value="Rhamnogalacturonase_B"/>
</dbReference>
<dbReference type="PANTHER" id="PTHR36574:SF1">
    <property type="entry name" value="RHAMNOGALACTURONATE LYASE-RELATED"/>
    <property type="match status" value="1"/>
</dbReference>
<dbReference type="InterPro" id="IPR029413">
    <property type="entry name" value="RG-lyase_II"/>
</dbReference>
<organism evidence="17 18">
    <name type="scientific">Leucocoprinus birnbaumii</name>
    <dbReference type="NCBI Taxonomy" id="56174"/>
    <lineage>
        <taxon>Eukaryota</taxon>
        <taxon>Fungi</taxon>
        <taxon>Dikarya</taxon>
        <taxon>Basidiomycota</taxon>
        <taxon>Agaricomycotina</taxon>
        <taxon>Agaricomycetes</taxon>
        <taxon>Agaricomycetidae</taxon>
        <taxon>Agaricales</taxon>
        <taxon>Agaricineae</taxon>
        <taxon>Agaricaceae</taxon>
        <taxon>Leucocoprinus</taxon>
    </lineage>
</organism>
<evidence type="ECO:0000313" key="18">
    <source>
        <dbReference type="Proteomes" id="UP001213000"/>
    </source>
</evidence>
<evidence type="ECO:0000313" key="17">
    <source>
        <dbReference type="EMBL" id="KAJ3557585.1"/>
    </source>
</evidence>
<feature type="region of interest" description="Disordered" evidence="12">
    <location>
        <begin position="474"/>
        <end position="495"/>
    </location>
</feature>
<evidence type="ECO:0000259" key="15">
    <source>
        <dbReference type="Pfam" id="PF14683"/>
    </source>
</evidence>
<evidence type="ECO:0000259" key="14">
    <source>
        <dbReference type="Pfam" id="PF09284"/>
    </source>
</evidence>
<proteinExistence type="inferred from homology"/>
<keyword evidence="11" id="KW-0624">Polysaccharide degradation</keyword>
<evidence type="ECO:0000256" key="9">
    <source>
        <dbReference type="ARBA" id="ARBA00023277"/>
    </source>
</evidence>
<feature type="domain" description="Rhamnogalacturonan lyase" evidence="15">
    <location>
        <begin position="384"/>
        <end position="543"/>
    </location>
</feature>
<dbReference type="EC" id="4.2.2.23" evidence="4"/>
<keyword evidence="7" id="KW-1015">Disulfide bond</keyword>
<dbReference type="EMBL" id="JANIEX010001469">
    <property type="protein sequence ID" value="KAJ3557585.1"/>
    <property type="molecule type" value="Genomic_DNA"/>
</dbReference>
<feature type="domain" description="Rhamnogalacturonase B N-terminal" evidence="14">
    <location>
        <begin position="24"/>
        <end position="62"/>
    </location>
</feature>
<dbReference type="InterPro" id="IPR029411">
    <property type="entry name" value="RG-lyase_III"/>
</dbReference>
<evidence type="ECO:0000256" key="7">
    <source>
        <dbReference type="ARBA" id="ARBA00023157"/>
    </source>
</evidence>
<dbReference type="Gene3D" id="2.60.40.1120">
    <property type="entry name" value="Carboxypeptidase-like, regulatory domain"/>
    <property type="match status" value="1"/>
</dbReference>
<keyword evidence="10" id="KW-0961">Cell wall biogenesis/degradation</keyword>
<dbReference type="GO" id="GO:0005576">
    <property type="term" value="C:extracellular region"/>
    <property type="evidence" value="ECO:0007669"/>
    <property type="project" value="UniProtKB-SubCell"/>
</dbReference>
<dbReference type="SUPFAM" id="SSF74650">
    <property type="entry name" value="Galactose mutarotase-like"/>
    <property type="match status" value="1"/>
</dbReference>
<feature type="domain" description="Rhamnogalacturonan lyase" evidence="16">
    <location>
        <begin position="297"/>
        <end position="368"/>
    </location>
</feature>
<dbReference type="InterPro" id="IPR014718">
    <property type="entry name" value="GH-type_carb-bd"/>
</dbReference>
<sequence>MMKWFALTALVQASFFITGAFAAFGLTESGNTYTVDTNAGLVFKVDKTNGDITSMVFNGKEVGVHCFSLYKTETTVFVIKAQDQGGKHSQIASGIGASCSWVRTGHDNNYIKITCSASGIIQYYVAQYNTPSIHMATYTTAEPSVGELRFIARLARSTVPNGPTAANVNGGTAIEGSDVFMVNGQTRSKFYSSRQFIDDAVKGVTGSGIGIYMVVPGTGFEGSSGGPFFRDIDNQGGSVQELYFYMNSGHTQTEANRMGLHGPYALTFTTGSAPSADLDTSFWEGLDVTGLVPKASRGVVSGHATGFPSAYANYMSVGFSNSQAQYWARTDSSGAFTSPRMKPGTYTMTLYKMELAVASQSVTVTANVGTSANIADAEPSRSVIWQIGEYDGTPRGFLNADKIETMHPSDSRMSNWGPVTYTVGNAVSSFPMAIFKAVGPVTIKFTLSSSQIGARTLEIATTLAFAGGRPQVQVNGWTGPAPSPPSQPDSRGVTRGTWRGNNILYTVNIPSGTLVAGSNTIVINVISGSSGDGFLSPNVVLDSDIGQHVFIRSTRVHSQVRVDTPISGTEISGYNTGLPNCKSNQLEKFVLIVNIPQQCFKLCLTVERGRDFIRVCAKTLFLHGMHGPYLLTFTTGPTPSGNIVYKMELAVASQSVAVAANVGTSVNVADAEPSPSVIQQIGEYDGTPCGFLNTDKIKTMQQAISIVCLRALNLEFFFQFE</sequence>
<evidence type="ECO:0000256" key="5">
    <source>
        <dbReference type="ARBA" id="ARBA00022525"/>
    </source>
</evidence>
<dbReference type="SUPFAM" id="SSF49452">
    <property type="entry name" value="Starch-binding domain-like"/>
    <property type="match status" value="1"/>
</dbReference>
<evidence type="ECO:0000256" key="11">
    <source>
        <dbReference type="ARBA" id="ARBA00023326"/>
    </source>
</evidence>
<dbReference type="CDD" id="cd10320">
    <property type="entry name" value="RGL4_N"/>
    <property type="match status" value="1"/>
</dbReference>
<feature type="chain" id="PRO_5042061829" description="rhamnogalacturonan endolyase" evidence="13">
    <location>
        <begin position="23"/>
        <end position="721"/>
    </location>
</feature>
<dbReference type="SUPFAM" id="SSF49785">
    <property type="entry name" value="Galactose-binding domain-like"/>
    <property type="match status" value="1"/>
</dbReference>
<keyword evidence="5" id="KW-0964">Secreted</keyword>